<dbReference type="AlphaFoldDB" id="A0AA41V9J0"/>
<evidence type="ECO:0000313" key="2">
    <source>
        <dbReference type="EMBL" id="MCL7036096.1"/>
    </source>
</evidence>
<feature type="region of interest" description="Disordered" evidence="1">
    <location>
        <begin position="1"/>
        <end position="114"/>
    </location>
</feature>
<sequence length="179" mass="19405">MEGTGKKAGKSSSYGKSSTSSSHGKSSSSSSSFSSDLFDNKKTSSSAFNANNPTSTSSSELFDSVFSTPSTIRGRDSSHSWNIKSDSQGDYKGANEGYSGSGRDRNSTYQNNKGADPCHLSSSIYYGCQDYQDVYNDSSIARTYQPPLFKKKDGEEDDSNGTNLYSASRGNWWEGSLYY</sequence>
<comment type="caution">
    <text evidence="2">The sequence shown here is derived from an EMBL/GenBank/DDBJ whole genome shotgun (WGS) entry which is preliminary data.</text>
</comment>
<dbReference type="PANTHER" id="PTHR33738">
    <property type="entry name" value="EMB|CAB82975.1"/>
    <property type="match status" value="1"/>
</dbReference>
<feature type="compositionally biased region" description="Polar residues" evidence="1">
    <location>
        <begin position="43"/>
        <end position="71"/>
    </location>
</feature>
<gene>
    <name evidence="2" type="ORF">MKW94_000486</name>
</gene>
<evidence type="ECO:0000313" key="3">
    <source>
        <dbReference type="Proteomes" id="UP001177140"/>
    </source>
</evidence>
<reference evidence="2" key="1">
    <citation type="submission" date="2022-03" db="EMBL/GenBank/DDBJ databases">
        <title>A functionally conserved STORR gene fusion in Papaver species that diverged 16.8 million years ago.</title>
        <authorList>
            <person name="Catania T."/>
        </authorList>
    </citation>
    <scope>NUCLEOTIDE SEQUENCE</scope>
    <source>
        <strain evidence="2">S-191538</strain>
    </source>
</reference>
<evidence type="ECO:0000256" key="1">
    <source>
        <dbReference type="SAM" id="MobiDB-lite"/>
    </source>
</evidence>
<dbReference type="PANTHER" id="PTHR33738:SF8">
    <property type="entry name" value="OS05G0454500 PROTEIN"/>
    <property type="match status" value="1"/>
</dbReference>
<feature type="compositionally biased region" description="Low complexity" evidence="1">
    <location>
        <begin position="10"/>
        <end position="35"/>
    </location>
</feature>
<dbReference type="EMBL" id="JAJJMA010164177">
    <property type="protein sequence ID" value="MCL7036096.1"/>
    <property type="molecule type" value="Genomic_DNA"/>
</dbReference>
<organism evidence="2 3">
    <name type="scientific">Papaver nudicaule</name>
    <name type="common">Iceland poppy</name>
    <dbReference type="NCBI Taxonomy" id="74823"/>
    <lineage>
        <taxon>Eukaryota</taxon>
        <taxon>Viridiplantae</taxon>
        <taxon>Streptophyta</taxon>
        <taxon>Embryophyta</taxon>
        <taxon>Tracheophyta</taxon>
        <taxon>Spermatophyta</taxon>
        <taxon>Magnoliopsida</taxon>
        <taxon>Ranunculales</taxon>
        <taxon>Papaveraceae</taxon>
        <taxon>Papaveroideae</taxon>
        <taxon>Papaver</taxon>
    </lineage>
</organism>
<feature type="region of interest" description="Disordered" evidence="1">
    <location>
        <begin position="146"/>
        <end position="170"/>
    </location>
</feature>
<keyword evidence="3" id="KW-1185">Reference proteome</keyword>
<protein>
    <submittedName>
        <fullName evidence="2">Uncharacterized protein</fullName>
    </submittedName>
</protein>
<feature type="compositionally biased region" description="Polar residues" evidence="1">
    <location>
        <begin position="160"/>
        <end position="169"/>
    </location>
</feature>
<proteinExistence type="predicted"/>
<accession>A0AA41V9J0</accession>
<dbReference type="Proteomes" id="UP001177140">
    <property type="component" value="Unassembled WGS sequence"/>
</dbReference>
<name>A0AA41V9J0_PAPNU</name>
<feature type="compositionally biased region" description="Polar residues" evidence="1">
    <location>
        <begin position="79"/>
        <end position="88"/>
    </location>
</feature>